<keyword evidence="2" id="KW-1185">Reference proteome</keyword>
<dbReference type="EMBL" id="CAKXAJ010025047">
    <property type="protein sequence ID" value="CAH2234320.1"/>
    <property type="molecule type" value="Genomic_DNA"/>
</dbReference>
<accession>A0A8S4RAW8</accession>
<comment type="caution">
    <text evidence="1">The sequence shown here is derived from an EMBL/GenBank/DDBJ whole genome shotgun (WGS) entry which is preliminary data.</text>
</comment>
<evidence type="ECO:0000313" key="2">
    <source>
        <dbReference type="Proteomes" id="UP000838756"/>
    </source>
</evidence>
<protein>
    <submittedName>
        <fullName evidence="1">Jg7459 protein</fullName>
    </submittedName>
</protein>
<organism evidence="1 2">
    <name type="scientific">Pararge aegeria aegeria</name>
    <dbReference type="NCBI Taxonomy" id="348720"/>
    <lineage>
        <taxon>Eukaryota</taxon>
        <taxon>Metazoa</taxon>
        <taxon>Ecdysozoa</taxon>
        <taxon>Arthropoda</taxon>
        <taxon>Hexapoda</taxon>
        <taxon>Insecta</taxon>
        <taxon>Pterygota</taxon>
        <taxon>Neoptera</taxon>
        <taxon>Endopterygota</taxon>
        <taxon>Lepidoptera</taxon>
        <taxon>Glossata</taxon>
        <taxon>Ditrysia</taxon>
        <taxon>Papilionoidea</taxon>
        <taxon>Nymphalidae</taxon>
        <taxon>Satyrinae</taxon>
        <taxon>Satyrini</taxon>
        <taxon>Parargina</taxon>
        <taxon>Pararge</taxon>
    </lineage>
</organism>
<dbReference type="Proteomes" id="UP000838756">
    <property type="component" value="Unassembled WGS sequence"/>
</dbReference>
<evidence type="ECO:0000313" key="1">
    <source>
        <dbReference type="EMBL" id="CAH2234320.1"/>
    </source>
</evidence>
<sequence length="71" mass="8038">MASGSVVSLPPADKPGKRMQYVKEMNIEKLDLEKKKKYNSFPESSNPERFSNYTGDIIVDKLTETDALFIP</sequence>
<gene>
    <name evidence="1" type="primary">jg7459</name>
    <name evidence="1" type="ORF">PAEG_LOCUS12162</name>
</gene>
<name>A0A8S4RAW8_9NEOP</name>
<proteinExistence type="predicted"/>
<dbReference type="AlphaFoldDB" id="A0A8S4RAW8"/>
<reference evidence="1" key="1">
    <citation type="submission" date="2022-03" db="EMBL/GenBank/DDBJ databases">
        <authorList>
            <person name="Lindestad O."/>
        </authorList>
    </citation>
    <scope>NUCLEOTIDE SEQUENCE</scope>
</reference>